<keyword evidence="1" id="KW-0812">Transmembrane</keyword>
<evidence type="ECO:0000313" key="4">
    <source>
        <dbReference type="Proteomes" id="UP000236745"/>
    </source>
</evidence>
<evidence type="ECO:0000256" key="1">
    <source>
        <dbReference type="SAM" id="Phobius"/>
    </source>
</evidence>
<dbReference type="Proteomes" id="UP000236745">
    <property type="component" value="Unassembled WGS sequence"/>
</dbReference>
<keyword evidence="4" id="KW-1185">Reference proteome</keyword>
<accession>A0A1H5TMW1</accession>
<feature type="transmembrane region" description="Helical" evidence="1">
    <location>
        <begin position="128"/>
        <end position="146"/>
    </location>
</feature>
<dbReference type="EMBL" id="FNVQ01000001">
    <property type="protein sequence ID" value="SEF63431.1"/>
    <property type="molecule type" value="Genomic_DNA"/>
</dbReference>
<dbReference type="AlphaFoldDB" id="A0A1H5TMW1"/>
<feature type="transmembrane region" description="Helical" evidence="1">
    <location>
        <begin position="44"/>
        <end position="66"/>
    </location>
</feature>
<evidence type="ECO:0000313" key="3">
    <source>
        <dbReference type="EMBL" id="SEF63431.1"/>
    </source>
</evidence>
<reference evidence="3 4" key="1">
    <citation type="submission" date="2016-10" db="EMBL/GenBank/DDBJ databases">
        <authorList>
            <person name="de Groot N.N."/>
        </authorList>
    </citation>
    <scope>NUCLEOTIDE SEQUENCE [LARGE SCALE GENOMIC DNA]</scope>
    <source>
        <strain evidence="3 4">DSM 22012</strain>
    </source>
</reference>
<feature type="domain" description="DUF1468" evidence="2">
    <location>
        <begin position="15"/>
        <end position="151"/>
    </location>
</feature>
<gene>
    <name evidence="3" type="ORF">SAMN05444390_101106</name>
</gene>
<proteinExistence type="predicted"/>
<keyword evidence="1" id="KW-1133">Transmembrane helix</keyword>
<organism evidence="3 4">
    <name type="scientific">Marinobacterium lutimaris</name>
    <dbReference type="NCBI Taxonomy" id="568106"/>
    <lineage>
        <taxon>Bacteria</taxon>
        <taxon>Pseudomonadati</taxon>
        <taxon>Pseudomonadota</taxon>
        <taxon>Gammaproteobacteria</taxon>
        <taxon>Oceanospirillales</taxon>
        <taxon>Oceanospirillaceae</taxon>
        <taxon>Marinobacterium</taxon>
    </lineage>
</organism>
<dbReference type="OrthoDB" id="8907787at2"/>
<feature type="transmembrane region" description="Helical" evidence="1">
    <location>
        <begin position="15"/>
        <end position="32"/>
    </location>
</feature>
<dbReference type="RefSeq" id="WP_104001138.1">
    <property type="nucleotide sequence ID" value="NZ_FNVQ01000001.1"/>
</dbReference>
<dbReference type="InterPro" id="IPR009936">
    <property type="entry name" value="DUF1468"/>
</dbReference>
<evidence type="ECO:0000259" key="2">
    <source>
        <dbReference type="Pfam" id="PF07331"/>
    </source>
</evidence>
<name>A0A1H5TMW1_9GAMM</name>
<keyword evidence="1" id="KW-0472">Membrane</keyword>
<dbReference type="Pfam" id="PF07331">
    <property type="entry name" value="TctB"/>
    <property type="match status" value="1"/>
</dbReference>
<protein>
    <submittedName>
        <fullName evidence="3">Tripartite tricarboxylate transporter TctB family protein</fullName>
    </submittedName>
</protein>
<feature type="transmembrane region" description="Helical" evidence="1">
    <location>
        <begin position="86"/>
        <end position="116"/>
    </location>
</feature>
<sequence>MAHTQHIYTKPGETLFGFLMVILSGFLFWKAYSISGFESLSSPGALPLAATALMVITSCVSCIQNLRLPTEVQGHFFKEILPPVVAVMIAVIFLFAVVLNTLGFILTALAFLFLTIKFLHRSGTIRTLLLSAMILVLVYVVFRLVFKVVLPEGIIPEREIMAVIVDLFNSGAN</sequence>